<evidence type="ECO:0000259" key="2">
    <source>
        <dbReference type="Pfam" id="PF13439"/>
    </source>
</evidence>
<protein>
    <submittedName>
        <fullName evidence="3">1,2-diacylglycerol-3-alpha-glucose alpha-1,2-glucosyltransferase</fullName>
    </submittedName>
</protein>
<dbReference type="PANTHER" id="PTHR45947:SF3">
    <property type="entry name" value="SULFOQUINOVOSYL TRANSFERASE SQD2"/>
    <property type="match status" value="1"/>
</dbReference>
<dbReference type="Gene3D" id="3.40.50.2000">
    <property type="entry name" value="Glycogen Phosphorylase B"/>
    <property type="match status" value="2"/>
</dbReference>
<dbReference type="RefSeq" id="WP_134113457.1">
    <property type="nucleotide sequence ID" value="NZ_SOBG01000007.1"/>
</dbReference>
<evidence type="ECO:0000259" key="1">
    <source>
        <dbReference type="Pfam" id="PF00534"/>
    </source>
</evidence>
<evidence type="ECO:0000313" key="3">
    <source>
        <dbReference type="EMBL" id="TDT68521.1"/>
    </source>
</evidence>
<dbReference type="InterPro" id="IPR001296">
    <property type="entry name" value="Glyco_trans_1"/>
</dbReference>
<dbReference type="EMBL" id="SOBG01000007">
    <property type="protein sequence ID" value="TDT68521.1"/>
    <property type="molecule type" value="Genomic_DNA"/>
</dbReference>
<dbReference type="InterPro" id="IPR050194">
    <property type="entry name" value="Glycosyltransferase_grp1"/>
</dbReference>
<accession>A0AA46DXZ8</accession>
<sequence>MKVLLYSEGKNLFSKSGVGKALEHQMKALELNGVSYTLNPEDNYDIAHINTIGIKSLKLLRELKKRKIPVICHTHTTYEDYKNSFFFSNFTSKIIKFQLKLMYNMADFLIYPSNYTKQLIKSYDIHKKGAVISNGVDINEFENKKEKLIEKFKKEFEIDKPIIMSAGLPFERKGVIDFYELAQEMPEYNFIWFGAKMTKLLPKKIKNILENPPKNLIFPGYVSREVLLGAYLVADVFCFPSYEENEGIVVLEALAAKTPIIIRDIPVYRDWLKDKKHCMKAKNKDDFKKLISLIIEKKIKLNGYEVAKERELETIGKYLKSIYEYLVYEEKEEIHNGII</sequence>
<comment type="caution">
    <text evidence="3">The sequence shown here is derived from an EMBL/GenBank/DDBJ whole genome shotgun (WGS) entry which is preliminary data.</text>
</comment>
<dbReference type="AlphaFoldDB" id="A0AA46DXZ8"/>
<dbReference type="InterPro" id="IPR028098">
    <property type="entry name" value="Glyco_trans_4-like_N"/>
</dbReference>
<dbReference type="Pfam" id="PF13439">
    <property type="entry name" value="Glyco_transf_4"/>
    <property type="match status" value="1"/>
</dbReference>
<dbReference type="Proteomes" id="UP000294678">
    <property type="component" value="Unassembled WGS sequence"/>
</dbReference>
<dbReference type="GO" id="GO:0016757">
    <property type="term" value="F:glycosyltransferase activity"/>
    <property type="evidence" value="ECO:0007669"/>
    <property type="project" value="InterPro"/>
</dbReference>
<gene>
    <name evidence="3" type="ORF">EV215_1588</name>
</gene>
<dbReference type="SUPFAM" id="SSF53756">
    <property type="entry name" value="UDP-Glycosyltransferase/glycogen phosphorylase"/>
    <property type="match status" value="1"/>
</dbReference>
<organism evidence="3 4">
    <name type="scientific">Hypnocyclicus thermotrophus</name>
    <dbReference type="NCBI Taxonomy" id="1627895"/>
    <lineage>
        <taxon>Bacteria</taxon>
        <taxon>Fusobacteriati</taxon>
        <taxon>Fusobacteriota</taxon>
        <taxon>Fusobacteriia</taxon>
        <taxon>Fusobacteriales</taxon>
        <taxon>Fusobacteriaceae</taxon>
        <taxon>Hypnocyclicus</taxon>
    </lineage>
</organism>
<dbReference type="PANTHER" id="PTHR45947">
    <property type="entry name" value="SULFOQUINOVOSYL TRANSFERASE SQD2"/>
    <property type="match status" value="1"/>
</dbReference>
<dbReference type="CDD" id="cd03801">
    <property type="entry name" value="GT4_PimA-like"/>
    <property type="match status" value="1"/>
</dbReference>
<proteinExistence type="predicted"/>
<reference evidence="3 4" key="1">
    <citation type="submission" date="2019-03" db="EMBL/GenBank/DDBJ databases">
        <title>Genomic Encyclopedia of Type Strains, Phase IV (KMG-IV): sequencing the most valuable type-strain genomes for metagenomic binning, comparative biology and taxonomic classification.</title>
        <authorList>
            <person name="Goeker M."/>
        </authorList>
    </citation>
    <scope>NUCLEOTIDE SEQUENCE [LARGE SCALE GENOMIC DNA]</scope>
    <source>
        <strain evidence="3 4">DSM 100055</strain>
    </source>
</reference>
<name>A0AA46DXZ8_9FUSO</name>
<dbReference type="Pfam" id="PF00534">
    <property type="entry name" value="Glycos_transf_1"/>
    <property type="match status" value="1"/>
</dbReference>
<keyword evidence="4" id="KW-1185">Reference proteome</keyword>
<evidence type="ECO:0000313" key="4">
    <source>
        <dbReference type="Proteomes" id="UP000294678"/>
    </source>
</evidence>
<feature type="domain" description="Glycosyl transferase family 1" evidence="1">
    <location>
        <begin position="150"/>
        <end position="300"/>
    </location>
</feature>
<feature type="domain" description="Glycosyltransferase subfamily 4-like N-terminal" evidence="2">
    <location>
        <begin position="42"/>
        <end position="139"/>
    </location>
</feature>